<comment type="caution">
    <text evidence="1">The sequence shown here is derived from an EMBL/GenBank/DDBJ whole genome shotgun (WGS) entry which is preliminary data.</text>
</comment>
<sequence length="175" mass="19527">MQNNERFLLDSDVLIGAKNLHYNPKYCGAFWEWVLSAYQSGKIHSIDKVRDELQVGKEEDALHTWSQLPELSGFFVSTGPATPQWSKLAVWATQRNPPYLQAALDKFLDAKSADAWLIAYAATQPNVTVVTNEKAEPFSKKSIKLPDAAAALGVKTITLFELLQQHATGTFTFQL</sequence>
<dbReference type="Proteomes" id="UP001189303">
    <property type="component" value="Unassembled WGS sequence"/>
</dbReference>
<name>A0ABM9IHX9_RALPI</name>
<organism evidence="1 2">
    <name type="scientific">Ralstonia pickettii</name>
    <name type="common">Burkholderia pickettii</name>
    <dbReference type="NCBI Taxonomy" id="329"/>
    <lineage>
        <taxon>Bacteria</taxon>
        <taxon>Pseudomonadati</taxon>
        <taxon>Pseudomonadota</taxon>
        <taxon>Betaproteobacteria</taxon>
        <taxon>Burkholderiales</taxon>
        <taxon>Burkholderiaceae</taxon>
        <taxon>Ralstonia</taxon>
    </lineage>
</organism>
<dbReference type="InterPro" id="IPR016541">
    <property type="entry name" value="UCP008505"/>
</dbReference>
<evidence type="ECO:0000313" key="2">
    <source>
        <dbReference type="Proteomes" id="UP001189303"/>
    </source>
</evidence>
<dbReference type="Pfam" id="PF14367">
    <property type="entry name" value="DUF4411"/>
    <property type="match status" value="1"/>
</dbReference>
<dbReference type="EMBL" id="CATWFT010000001">
    <property type="protein sequence ID" value="CAJ0721929.1"/>
    <property type="molecule type" value="Genomic_DNA"/>
</dbReference>
<proteinExistence type="predicted"/>
<gene>
    <name evidence="1" type="ORF">R38712_00465</name>
</gene>
<protein>
    <recommendedName>
        <fullName evidence="3">DUF4411 domain-containing protein</fullName>
    </recommendedName>
</protein>
<reference evidence="1 2" key="1">
    <citation type="submission" date="2023-07" db="EMBL/GenBank/DDBJ databases">
        <authorList>
            <person name="Peeters C."/>
        </authorList>
    </citation>
    <scope>NUCLEOTIDE SEQUENCE [LARGE SCALE GENOMIC DNA]</scope>
    <source>
        <strain evidence="1 2">R-38712</strain>
    </source>
</reference>
<evidence type="ECO:0008006" key="3">
    <source>
        <dbReference type="Google" id="ProtNLM"/>
    </source>
</evidence>
<dbReference type="RefSeq" id="WP_103519317.1">
    <property type="nucleotide sequence ID" value="NZ_CATWFT010000001.1"/>
</dbReference>
<keyword evidence="2" id="KW-1185">Reference proteome</keyword>
<evidence type="ECO:0000313" key="1">
    <source>
        <dbReference type="EMBL" id="CAJ0721929.1"/>
    </source>
</evidence>
<accession>A0ABM9IHX9</accession>